<evidence type="ECO:0000256" key="2">
    <source>
        <dbReference type="RuleBase" id="RU003616"/>
    </source>
</evidence>
<dbReference type="AlphaFoldDB" id="A0A7D5P828"/>
<feature type="domain" description="SHSP" evidence="3">
    <location>
        <begin position="21"/>
        <end position="134"/>
    </location>
</feature>
<evidence type="ECO:0000313" key="5">
    <source>
        <dbReference type="Proteomes" id="UP000509346"/>
    </source>
</evidence>
<dbReference type="PANTHER" id="PTHR11527">
    <property type="entry name" value="HEAT-SHOCK PROTEIN 20 FAMILY MEMBER"/>
    <property type="match status" value="1"/>
</dbReference>
<dbReference type="InterPro" id="IPR008978">
    <property type="entry name" value="HSP20-like_chaperone"/>
</dbReference>
<dbReference type="Gene3D" id="2.60.40.790">
    <property type="match status" value="1"/>
</dbReference>
<comment type="similarity">
    <text evidence="1 2">Belongs to the small heat shock protein (HSP20) family.</text>
</comment>
<dbReference type="InterPro" id="IPR002068">
    <property type="entry name" value="A-crystallin/Hsp20_dom"/>
</dbReference>
<dbReference type="EMBL" id="CP058909">
    <property type="protein sequence ID" value="QLH81024.1"/>
    <property type="molecule type" value="Genomic_DNA"/>
</dbReference>
<name>A0A7D5P828_9EURY</name>
<gene>
    <name evidence="4" type="ORF">HZS54_04950</name>
</gene>
<dbReference type="OrthoDB" id="198277at2157"/>
<sequence>MTGSTDPFGDIEELIDVMTGGLEPSGDLAVDVADTGDEFVAVADLPGYAREDIDVQLTDSTTLTLSASRETETVEEADRYVTRERHGQSITRQVGLPEPVVETEASATYENGVLTVTLPKQTTTDDGGTDIPVN</sequence>
<dbReference type="GeneID" id="56081913"/>
<dbReference type="CDD" id="cd06464">
    <property type="entry name" value="ACD_sHsps-like"/>
    <property type="match status" value="1"/>
</dbReference>
<dbReference type="RefSeq" id="WP_179920837.1">
    <property type="nucleotide sequence ID" value="NZ_CP058909.1"/>
</dbReference>
<dbReference type="Proteomes" id="UP000509346">
    <property type="component" value="Chromosome"/>
</dbReference>
<dbReference type="InterPro" id="IPR031107">
    <property type="entry name" value="Small_HSP"/>
</dbReference>
<dbReference type="Pfam" id="PF00011">
    <property type="entry name" value="HSP20"/>
    <property type="match status" value="1"/>
</dbReference>
<evidence type="ECO:0000256" key="1">
    <source>
        <dbReference type="PROSITE-ProRule" id="PRU00285"/>
    </source>
</evidence>
<evidence type="ECO:0000313" key="4">
    <source>
        <dbReference type="EMBL" id="QLH81024.1"/>
    </source>
</evidence>
<evidence type="ECO:0000259" key="3">
    <source>
        <dbReference type="PROSITE" id="PS01031"/>
    </source>
</evidence>
<accession>A0A7D5P828</accession>
<dbReference type="PROSITE" id="PS01031">
    <property type="entry name" value="SHSP"/>
    <property type="match status" value="1"/>
</dbReference>
<dbReference type="SUPFAM" id="SSF49764">
    <property type="entry name" value="HSP20-like chaperones"/>
    <property type="match status" value="1"/>
</dbReference>
<keyword evidence="5" id="KW-1185">Reference proteome</keyword>
<reference evidence="4 5" key="1">
    <citation type="submission" date="2020-07" db="EMBL/GenBank/DDBJ databases">
        <title>Halosimplex litoreum sp. nov. and Halosimplex rubrum sp. nov., isolated from different salt environments.</title>
        <authorList>
            <person name="Cui H."/>
        </authorList>
    </citation>
    <scope>NUCLEOTIDE SEQUENCE [LARGE SCALE GENOMIC DNA]</scope>
    <source>
        <strain evidence="4 5">R2</strain>
    </source>
</reference>
<protein>
    <submittedName>
        <fullName evidence="4">Hsp20/alpha crystallin family protein</fullName>
    </submittedName>
</protein>
<organism evidence="4 5">
    <name type="scientific">Halosimplex pelagicum</name>
    <dbReference type="NCBI Taxonomy" id="869886"/>
    <lineage>
        <taxon>Archaea</taxon>
        <taxon>Methanobacteriati</taxon>
        <taxon>Methanobacteriota</taxon>
        <taxon>Stenosarchaea group</taxon>
        <taxon>Halobacteria</taxon>
        <taxon>Halobacteriales</taxon>
        <taxon>Haloarculaceae</taxon>
        <taxon>Halosimplex</taxon>
    </lineage>
</organism>
<dbReference type="KEGG" id="hpel:HZS54_04950"/>
<proteinExistence type="inferred from homology"/>